<keyword evidence="5 7" id="KW-0472">Membrane</keyword>
<dbReference type="PANTHER" id="PTHR15876:SF8">
    <property type="entry name" value="TRANSMEMBRANE PROTEIN ADIPOCYTE-ASSOCIATED 1"/>
    <property type="match status" value="1"/>
</dbReference>
<proteinExistence type="inferred from homology"/>
<feature type="compositionally biased region" description="Polar residues" evidence="6">
    <location>
        <begin position="1"/>
        <end position="17"/>
    </location>
</feature>
<evidence type="ECO:0000256" key="6">
    <source>
        <dbReference type="SAM" id="MobiDB-lite"/>
    </source>
</evidence>
<dbReference type="AlphaFoldDB" id="A0AAN8TGT9"/>
<protein>
    <recommendedName>
        <fullName evidence="10">Transmembrane protein adipocyte-associated 1 homolog</fullName>
    </recommendedName>
</protein>
<evidence type="ECO:0000313" key="8">
    <source>
        <dbReference type="EMBL" id="KAK6787634.1"/>
    </source>
</evidence>
<comment type="caution">
    <text evidence="8">The sequence shown here is derived from an EMBL/GenBank/DDBJ whole genome shotgun (WGS) entry which is preliminary data.</text>
</comment>
<keyword evidence="4 7" id="KW-1133">Transmembrane helix</keyword>
<organism evidence="8 9">
    <name type="scientific">Solanum bulbocastanum</name>
    <name type="common">Wild potato</name>
    <dbReference type="NCBI Taxonomy" id="147425"/>
    <lineage>
        <taxon>Eukaryota</taxon>
        <taxon>Viridiplantae</taxon>
        <taxon>Streptophyta</taxon>
        <taxon>Embryophyta</taxon>
        <taxon>Tracheophyta</taxon>
        <taxon>Spermatophyta</taxon>
        <taxon>Magnoliopsida</taxon>
        <taxon>eudicotyledons</taxon>
        <taxon>Gunneridae</taxon>
        <taxon>Pentapetalae</taxon>
        <taxon>asterids</taxon>
        <taxon>lamiids</taxon>
        <taxon>Solanales</taxon>
        <taxon>Solanaceae</taxon>
        <taxon>Solanoideae</taxon>
        <taxon>Solaneae</taxon>
        <taxon>Solanum</taxon>
    </lineage>
</organism>
<evidence type="ECO:0000256" key="7">
    <source>
        <dbReference type="SAM" id="Phobius"/>
    </source>
</evidence>
<gene>
    <name evidence="8" type="ORF">RDI58_016159</name>
</gene>
<feature type="transmembrane region" description="Helical" evidence="7">
    <location>
        <begin position="86"/>
        <end position="110"/>
    </location>
</feature>
<dbReference type="Pfam" id="PF10160">
    <property type="entry name" value="Tmemb_40"/>
    <property type="match status" value="2"/>
</dbReference>
<comment type="subcellular location">
    <subcellularLocation>
        <location evidence="1">Membrane</location>
        <topology evidence="1">Multi-pass membrane protein</topology>
    </subcellularLocation>
</comment>
<dbReference type="GO" id="GO:0004930">
    <property type="term" value="F:G protein-coupled receptor activity"/>
    <property type="evidence" value="ECO:0007669"/>
    <property type="project" value="TreeGrafter"/>
</dbReference>
<reference evidence="8 9" key="1">
    <citation type="submission" date="2024-02" db="EMBL/GenBank/DDBJ databases">
        <title>de novo genome assembly of Solanum bulbocastanum strain 11H21.</title>
        <authorList>
            <person name="Hosaka A.J."/>
        </authorList>
    </citation>
    <scope>NUCLEOTIDE SEQUENCE [LARGE SCALE GENOMIC DNA]</scope>
    <source>
        <tissue evidence="8">Young leaves</tissue>
    </source>
</reference>
<sequence length="399" mass="44693">MTNFSGAFSITEASSPTEAGPARTGTAGRDDFIFRFSSSATACHGLWHDAALVLTSVLFVLYLGFHARSNIKKLSHRRSFVMIGYYGLLWFSVLLNLGWCFLQLTLVVLLELLRRADGAESSLSWGSLALVIGWQRVLGMTGTQGWGVAVDEFGMKTMVYQASNPSQGIKVPFGWEEFLGKCIGGRMQIHGGIVKVWQCTPGKQVAWNLLSLFATSAMLFLEISIVVFLLKENYASCLETLARTFMVSGLLVGVDLLLKAIFIFGFGVPLFLDMEIADRGKWGVWCTNKLLLTAAYGYILFVHFSKWRDKLPPRPAFYNYVIVMFVTTAVMLFSCGLAGIRGGFGLWLYNLTVVCYHSLYLPFLYVTFLADFFKEEDWLLDSAYYSEMKDAGFFDADWE</sequence>
<accession>A0AAN8TGT9</accession>
<name>A0AAN8TGT9_SOLBU</name>
<feature type="region of interest" description="Disordered" evidence="6">
    <location>
        <begin position="1"/>
        <end position="24"/>
    </location>
</feature>
<evidence type="ECO:0000256" key="4">
    <source>
        <dbReference type="ARBA" id="ARBA00022989"/>
    </source>
</evidence>
<feature type="transmembrane region" description="Helical" evidence="7">
    <location>
        <begin position="122"/>
        <end position="139"/>
    </location>
</feature>
<feature type="transmembrane region" description="Helical" evidence="7">
    <location>
        <begin position="347"/>
        <end position="370"/>
    </location>
</feature>
<dbReference type="Proteomes" id="UP001371456">
    <property type="component" value="Unassembled WGS sequence"/>
</dbReference>
<feature type="transmembrane region" description="Helical" evidence="7">
    <location>
        <begin position="317"/>
        <end position="340"/>
    </location>
</feature>
<evidence type="ECO:0000256" key="5">
    <source>
        <dbReference type="ARBA" id="ARBA00023136"/>
    </source>
</evidence>
<dbReference type="PANTHER" id="PTHR15876">
    <property type="entry name" value="TRANSMEMBRANE PROTEIN ADIPOCYTE-ASSOCIATED 1"/>
    <property type="match status" value="1"/>
</dbReference>
<evidence type="ECO:0008006" key="10">
    <source>
        <dbReference type="Google" id="ProtNLM"/>
    </source>
</evidence>
<evidence type="ECO:0000256" key="2">
    <source>
        <dbReference type="ARBA" id="ARBA00010125"/>
    </source>
</evidence>
<comment type="similarity">
    <text evidence="2">Belongs to the UPF0359 family.</text>
</comment>
<evidence type="ECO:0000256" key="1">
    <source>
        <dbReference type="ARBA" id="ARBA00004141"/>
    </source>
</evidence>
<dbReference type="InterPro" id="IPR018781">
    <property type="entry name" value="TPRA1/CAND2/CAND8"/>
</dbReference>
<feature type="transmembrane region" description="Helical" evidence="7">
    <location>
        <begin position="284"/>
        <end position="305"/>
    </location>
</feature>
<feature type="transmembrane region" description="Helical" evidence="7">
    <location>
        <begin position="250"/>
        <end position="272"/>
    </location>
</feature>
<dbReference type="GO" id="GO:0005886">
    <property type="term" value="C:plasma membrane"/>
    <property type="evidence" value="ECO:0007669"/>
    <property type="project" value="TreeGrafter"/>
</dbReference>
<keyword evidence="3 7" id="KW-0812">Transmembrane</keyword>
<feature type="transmembrane region" description="Helical" evidence="7">
    <location>
        <begin position="46"/>
        <end position="65"/>
    </location>
</feature>
<feature type="transmembrane region" description="Helical" evidence="7">
    <location>
        <begin position="205"/>
        <end position="230"/>
    </location>
</feature>
<evidence type="ECO:0000313" key="9">
    <source>
        <dbReference type="Proteomes" id="UP001371456"/>
    </source>
</evidence>
<keyword evidence="9" id="KW-1185">Reference proteome</keyword>
<evidence type="ECO:0000256" key="3">
    <source>
        <dbReference type="ARBA" id="ARBA00022692"/>
    </source>
</evidence>
<dbReference type="EMBL" id="JBANQN010000006">
    <property type="protein sequence ID" value="KAK6787634.1"/>
    <property type="molecule type" value="Genomic_DNA"/>
</dbReference>